<dbReference type="EMBL" id="JAOVZV010000022">
    <property type="protein sequence ID" value="MCX8534350.1"/>
    <property type="molecule type" value="Genomic_DNA"/>
</dbReference>
<organism evidence="1 2">
    <name type="scientific">Chryseobacterium luquanense</name>
    <dbReference type="NCBI Taxonomy" id="2983766"/>
    <lineage>
        <taxon>Bacteria</taxon>
        <taxon>Pseudomonadati</taxon>
        <taxon>Bacteroidota</taxon>
        <taxon>Flavobacteriia</taxon>
        <taxon>Flavobacteriales</taxon>
        <taxon>Weeksellaceae</taxon>
        <taxon>Chryseobacterium group</taxon>
        <taxon>Chryseobacterium</taxon>
    </lineage>
</organism>
<evidence type="ECO:0000313" key="1">
    <source>
        <dbReference type="EMBL" id="MCX8534350.1"/>
    </source>
</evidence>
<gene>
    <name evidence="1" type="ORF">OEA66_18550</name>
</gene>
<dbReference type="RefSeq" id="WP_267282797.1">
    <property type="nucleotide sequence ID" value="NZ_JAOVZV010000022.1"/>
</dbReference>
<protein>
    <submittedName>
        <fullName evidence="1">HEPN domain-containing protein</fullName>
    </submittedName>
</protein>
<evidence type="ECO:0000313" key="2">
    <source>
        <dbReference type="Proteomes" id="UP001070176"/>
    </source>
</evidence>
<name>A0ABT3Y856_9FLAO</name>
<accession>A0ABT3Y856</accession>
<keyword evidence="2" id="KW-1185">Reference proteome</keyword>
<comment type="caution">
    <text evidence="1">The sequence shown here is derived from an EMBL/GenBank/DDBJ whole genome shotgun (WGS) entry which is preliminary data.</text>
</comment>
<sequence>MNEILIASIGNSYVDFSKLDLSPWKIQGGKLSDENTRKKIVEEFQIIEIAWDRIVEATQRGNSSGLYVDYEHRSLLWPLDKNDQPNESDFYEVINILRILHPSELYIHNIFSTTYDQGLGTQISSWSQSESYVWNKYDKPEQHFFIYPEDQFSETNALLQIFKKYKDINYISNAIKYYSDSFYVNSPEMSFICLCICLETIVSGREQLSFSFRRNLAVLCSNSEEEGKNIFENARLLYNYRSALVHSGMSKKNYEKFDLFFKYAQFLSSRMIIEMVLHNIPSIEGLDKKITELGFGNKHKISENYKEIISNKISWQEVSDYNLR</sequence>
<proteinExistence type="predicted"/>
<reference evidence="1" key="1">
    <citation type="submission" date="2022-10" db="EMBL/GenBank/DDBJ databases">
        <title>Chryseobacterium sp. nov., a novel bacterial species.</title>
        <authorList>
            <person name="Cao Y."/>
        </authorList>
    </citation>
    <scope>NUCLEOTIDE SEQUENCE</scope>
    <source>
        <strain evidence="1">KC 927</strain>
    </source>
</reference>
<dbReference type="Proteomes" id="UP001070176">
    <property type="component" value="Unassembled WGS sequence"/>
</dbReference>